<dbReference type="EMBL" id="JABWDY010037365">
    <property type="protein sequence ID" value="KAF5180482.1"/>
    <property type="molecule type" value="Genomic_DNA"/>
</dbReference>
<keyword evidence="3" id="KW-1185">Reference proteome</keyword>
<evidence type="ECO:0000256" key="1">
    <source>
        <dbReference type="SAM" id="Coils"/>
    </source>
</evidence>
<name>A0A7J6V7V6_THATH</name>
<sequence>MIIVFTGGDELEDNDQDLEDYLGHECPEAIQVEQRLRETIERLEQRLDEEHTAHSVIKQNILLVCSF</sequence>
<dbReference type="Proteomes" id="UP000554482">
    <property type="component" value="Unassembled WGS sequence"/>
</dbReference>
<protein>
    <submittedName>
        <fullName evidence="2">Uncharacterized protein</fullName>
    </submittedName>
</protein>
<comment type="caution">
    <text evidence="2">The sequence shown here is derived from an EMBL/GenBank/DDBJ whole genome shotgun (WGS) entry which is preliminary data.</text>
</comment>
<keyword evidence="1" id="KW-0175">Coiled coil</keyword>
<feature type="coiled-coil region" evidence="1">
    <location>
        <begin position="26"/>
        <end position="60"/>
    </location>
</feature>
<dbReference type="AlphaFoldDB" id="A0A7J6V7V6"/>
<evidence type="ECO:0000313" key="3">
    <source>
        <dbReference type="Proteomes" id="UP000554482"/>
    </source>
</evidence>
<gene>
    <name evidence="2" type="ORF">FRX31_029929</name>
</gene>
<reference evidence="2 3" key="1">
    <citation type="submission" date="2020-06" db="EMBL/GenBank/DDBJ databases">
        <title>Transcriptomic and genomic resources for Thalictrum thalictroides and T. hernandezii: Facilitating candidate gene discovery in an emerging model plant lineage.</title>
        <authorList>
            <person name="Arias T."/>
            <person name="Riano-Pachon D.M."/>
            <person name="Di Stilio V.S."/>
        </authorList>
    </citation>
    <scope>NUCLEOTIDE SEQUENCE [LARGE SCALE GENOMIC DNA]</scope>
    <source>
        <strain evidence="3">cv. WT478/WT964</strain>
        <tissue evidence="2">Leaves</tissue>
    </source>
</reference>
<accession>A0A7J6V7V6</accession>
<proteinExistence type="predicted"/>
<evidence type="ECO:0000313" key="2">
    <source>
        <dbReference type="EMBL" id="KAF5180482.1"/>
    </source>
</evidence>
<organism evidence="2 3">
    <name type="scientific">Thalictrum thalictroides</name>
    <name type="common">Rue-anemone</name>
    <name type="synonym">Anemone thalictroides</name>
    <dbReference type="NCBI Taxonomy" id="46969"/>
    <lineage>
        <taxon>Eukaryota</taxon>
        <taxon>Viridiplantae</taxon>
        <taxon>Streptophyta</taxon>
        <taxon>Embryophyta</taxon>
        <taxon>Tracheophyta</taxon>
        <taxon>Spermatophyta</taxon>
        <taxon>Magnoliopsida</taxon>
        <taxon>Ranunculales</taxon>
        <taxon>Ranunculaceae</taxon>
        <taxon>Thalictroideae</taxon>
        <taxon>Thalictrum</taxon>
    </lineage>
</organism>